<feature type="transmembrane region" description="Helical" evidence="8">
    <location>
        <begin position="6"/>
        <end position="34"/>
    </location>
</feature>
<keyword evidence="7" id="KW-0813">Transport</keyword>
<gene>
    <name evidence="9" type="ORF">CO161_04845</name>
</gene>
<evidence type="ECO:0000256" key="7">
    <source>
        <dbReference type="PIRNR" id="PIRNR015658"/>
    </source>
</evidence>
<dbReference type="GO" id="GO:0005886">
    <property type="term" value="C:plasma membrane"/>
    <property type="evidence" value="ECO:0007669"/>
    <property type="project" value="UniProtKB-SubCell"/>
</dbReference>
<feature type="transmembrane region" description="Helical" evidence="8">
    <location>
        <begin position="107"/>
        <end position="129"/>
    </location>
</feature>
<keyword evidence="3 8" id="KW-0812">Transmembrane</keyword>
<feature type="transmembrane region" description="Helical" evidence="8">
    <location>
        <begin position="281"/>
        <end position="303"/>
    </location>
</feature>
<keyword evidence="4" id="KW-1278">Translocase</keyword>
<feature type="transmembrane region" description="Helical" evidence="8">
    <location>
        <begin position="46"/>
        <end position="65"/>
    </location>
</feature>
<protein>
    <submittedName>
        <fullName evidence="9">Sodium ion-translocating decarboxylase subunit beta</fullName>
    </submittedName>
</protein>
<feature type="transmembrane region" description="Helical" evidence="8">
    <location>
        <begin position="77"/>
        <end position="95"/>
    </location>
</feature>
<dbReference type="AlphaFoldDB" id="A0A2M7YIF1"/>
<feature type="transmembrane region" description="Helical" evidence="8">
    <location>
        <begin position="160"/>
        <end position="183"/>
    </location>
</feature>
<dbReference type="InterPro" id="IPR005661">
    <property type="entry name" value="OadB_MmdB"/>
</dbReference>
<sequence length="386" mass="40212">MGDLIIIALGTLTAGICALTIQNVIMMTVGGALIWFGIKKDCCPNLLLPIGFAVILVNIPFNGLMENGGLLSLVYKYGIETEGLPCAVFLSIGAMADFSPLLTNPKLLFLGLAGQCGVFLVLLLSLAFGFNLTEAATIAIIGACDGPTAIFFSSKLAPHLLGAVSIAAYSYMSLIGIIQPIIIHLCTTEEERHIETENLKEEEISQTTKFFFPVVITIIICLFASMGTALVGSLMAGNFIKESGVVPGITKALQGSFLYLITFCLGVAIGGTMQAGTFFSAVTLITLGLGFVAICCDTVVGIYGGKVMRFFDKGISPVAAAAGLSAFPLGAQGSQKASALYNPTDTTKWVGSQAFTINTGGQIQSVLAAVILFSMVVGLVAKGIGM</sequence>
<dbReference type="GO" id="GO:0016829">
    <property type="term" value="F:lyase activity"/>
    <property type="evidence" value="ECO:0007669"/>
    <property type="project" value="InterPro"/>
</dbReference>
<evidence type="ECO:0000256" key="4">
    <source>
        <dbReference type="ARBA" id="ARBA00022967"/>
    </source>
</evidence>
<keyword evidence="7" id="KW-0915">Sodium</keyword>
<keyword evidence="2 7" id="KW-1003">Cell membrane</keyword>
<dbReference type="PANTHER" id="PTHR35806:SF1">
    <property type="entry name" value="OXALOACETATE DECARBOXYLASE BETA CHAIN 2"/>
    <property type="match status" value="1"/>
</dbReference>
<reference evidence="10" key="1">
    <citation type="submission" date="2017-09" db="EMBL/GenBank/DDBJ databases">
        <title>Depth-based differentiation of microbial function through sediment-hosted aquifers and enrichment of novel symbionts in the deep terrestrial subsurface.</title>
        <authorList>
            <person name="Probst A.J."/>
            <person name="Ladd B."/>
            <person name="Jarett J.K."/>
            <person name="Geller-Mcgrath D.E."/>
            <person name="Sieber C.M.K."/>
            <person name="Emerson J.B."/>
            <person name="Anantharaman K."/>
            <person name="Thomas B.C."/>
            <person name="Malmstrom R."/>
            <person name="Stieglmeier M."/>
            <person name="Klingl A."/>
            <person name="Woyke T."/>
            <person name="Ryan C.M."/>
            <person name="Banfield J.F."/>
        </authorList>
    </citation>
    <scope>NUCLEOTIDE SEQUENCE [LARGE SCALE GENOMIC DNA]</scope>
</reference>
<keyword evidence="7" id="KW-0739">Sodium transport</keyword>
<dbReference type="Pfam" id="PF03977">
    <property type="entry name" value="OAD_beta"/>
    <property type="match status" value="1"/>
</dbReference>
<keyword evidence="6 7" id="KW-0472">Membrane</keyword>
<accession>A0A2M7YIF1</accession>
<feature type="transmembrane region" description="Helical" evidence="8">
    <location>
        <begin position="257"/>
        <end position="275"/>
    </location>
</feature>
<dbReference type="NCBIfam" id="TIGR01109">
    <property type="entry name" value="Na_pump_decarbB"/>
    <property type="match status" value="1"/>
</dbReference>
<name>A0A2M7YIF1_9BACT</name>
<evidence type="ECO:0000256" key="5">
    <source>
        <dbReference type="ARBA" id="ARBA00022989"/>
    </source>
</evidence>
<evidence type="ECO:0000313" key="10">
    <source>
        <dbReference type="Proteomes" id="UP000229026"/>
    </source>
</evidence>
<feature type="transmembrane region" description="Helical" evidence="8">
    <location>
        <begin position="366"/>
        <end position="385"/>
    </location>
</feature>
<feature type="transmembrane region" description="Helical" evidence="8">
    <location>
        <begin position="135"/>
        <end position="153"/>
    </location>
</feature>
<evidence type="ECO:0000256" key="8">
    <source>
        <dbReference type="SAM" id="Phobius"/>
    </source>
</evidence>
<dbReference type="Proteomes" id="UP000229026">
    <property type="component" value="Unassembled WGS sequence"/>
</dbReference>
<organism evidence="9 10">
    <name type="scientific">Candidatus Portnoybacteria bacterium CG_4_9_14_3_um_filter_44_9</name>
    <dbReference type="NCBI Taxonomy" id="1974806"/>
    <lineage>
        <taxon>Bacteria</taxon>
        <taxon>Candidatus Portnoyibacteriota</taxon>
    </lineage>
</organism>
<dbReference type="GO" id="GO:0006814">
    <property type="term" value="P:sodium ion transport"/>
    <property type="evidence" value="ECO:0007669"/>
    <property type="project" value="UniProtKB-UniRule"/>
</dbReference>
<evidence type="ECO:0000256" key="1">
    <source>
        <dbReference type="ARBA" id="ARBA00004651"/>
    </source>
</evidence>
<keyword evidence="5 8" id="KW-1133">Transmembrane helix</keyword>
<feature type="transmembrane region" description="Helical" evidence="8">
    <location>
        <begin position="210"/>
        <end position="236"/>
    </location>
</feature>
<keyword evidence="7" id="KW-0406">Ion transport</keyword>
<evidence type="ECO:0000256" key="3">
    <source>
        <dbReference type="ARBA" id="ARBA00022692"/>
    </source>
</evidence>
<evidence type="ECO:0000256" key="6">
    <source>
        <dbReference type="ARBA" id="ARBA00023136"/>
    </source>
</evidence>
<dbReference type="EMBL" id="PFWH01000158">
    <property type="protein sequence ID" value="PJA62742.1"/>
    <property type="molecule type" value="Genomic_DNA"/>
</dbReference>
<dbReference type="PANTHER" id="PTHR35806">
    <property type="entry name" value="OXALOACETATE DECARBOXYLASE BETA CHAIN 2"/>
    <property type="match status" value="1"/>
</dbReference>
<evidence type="ECO:0000256" key="2">
    <source>
        <dbReference type="ARBA" id="ARBA00022475"/>
    </source>
</evidence>
<comment type="subcellular location">
    <subcellularLocation>
        <location evidence="1">Cell membrane</location>
        <topology evidence="1">Multi-pass membrane protein</topology>
    </subcellularLocation>
</comment>
<evidence type="ECO:0000313" key="9">
    <source>
        <dbReference type="EMBL" id="PJA62742.1"/>
    </source>
</evidence>
<proteinExistence type="predicted"/>
<comment type="caution">
    <text evidence="9">The sequence shown here is derived from an EMBL/GenBank/DDBJ whole genome shotgun (WGS) entry which is preliminary data.</text>
</comment>
<dbReference type="PIRSF" id="PIRSF015658">
    <property type="entry name" value="MmdB_OadB"/>
    <property type="match status" value="1"/>
</dbReference>